<comment type="caution">
    <text evidence="2">The sequence shown here is derived from an EMBL/GenBank/DDBJ whole genome shotgun (WGS) entry which is preliminary data.</text>
</comment>
<dbReference type="GO" id="GO:0006355">
    <property type="term" value="P:regulation of DNA-templated transcription"/>
    <property type="evidence" value="ECO:0007669"/>
    <property type="project" value="InterPro"/>
</dbReference>
<protein>
    <submittedName>
        <fullName evidence="2">Putative transcriptional regulator</fullName>
    </submittedName>
</protein>
<dbReference type="InterPro" id="IPR002145">
    <property type="entry name" value="CopG"/>
</dbReference>
<dbReference type="SUPFAM" id="SSF47598">
    <property type="entry name" value="Ribbon-helix-helix"/>
    <property type="match status" value="1"/>
</dbReference>
<dbReference type="OrthoDB" id="9812023at2"/>
<name>A0A560F0C2_9PROT</name>
<dbReference type="Gene3D" id="1.10.1220.10">
    <property type="entry name" value="Met repressor-like"/>
    <property type="match status" value="1"/>
</dbReference>
<proteinExistence type="predicted"/>
<dbReference type="AlphaFoldDB" id="A0A560F0C2"/>
<evidence type="ECO:0000313" key="2">
    <source>
        <dbReference type="EMBL" id="TWB15059.1"/>
    </source>
</evidence>
<dbReference type="PANTHER" id="PTHR40688:SF2">
    <property type="entry name" value="RIBBON-HELIX-HELIX PROTEIN COPG DOMAIN-CONTAINING PROTEIN"/>
    <property type="match status" value="1"/>
</dbReference>
<accession>A0A560F0C2</accession>
<dbReference type="InterPro" id="IPR010985">
    <property type="entry name" value="Ribbon_hlx_hlx"/>
</dbReference>
<dbReference type="PANTHER" id="PTHR40688">
    <property type="match status" value="1"/>
</dbReference>
<dbReference type="EMBL" id="VITN01000016">
    <property type="protein sequence ID" value="TWB15059.1"/>
    <property type="molecule type" value="Genomic_DNA"/>
</dbReference>
<dbReference type="RefSeq" id="WP_145752038.1">
    <property type="nucleotide sequence ID" value="NZ_VITN01000016.1"/>
</dbReference>
<dbReference type="InterPro" id="IPR052991">
    <property type="entry name" value="Non-func_TypeII_TA_Antitoxin"/>
</dbReference>
<sequence>MASQNFSIRTEPAILAELDKLAESQNRSRNFVVNEAIERYLAEERQWTAQVQAGLAAAAAGDFATDAEMDALFEKFEAEADR</sequence>
<organism evidence="2 3">
    <name type="scientific">Nitrospirillum amazonense</name>
    <dbReference type="NCBI Taxonomy" id="28077"/>
    <lineage>
        <taxon>Bacteria</taxon>
        <taxon>Pseudomonadati</taxon>
        <taxon>Pseudomonadota</taxon>
        <taxon>Alphaproteobacteria</taxon>
        <taxon>Rhodospirillales</taxon>
        <taxon>Azospirillaceae</taxon>
        <taxon>Nitrospirillum</taxon>
    </lineage>
</organism>
<evidence type="ECO:0000259" key="1">
    <source>
        <dbReference type="Pfam" id="PF01402"/>
    </source>
</evidence>
<feature type="domain" description="Ribbon-helix-helix protein CopG" evidence="1">
    <location>
        <begin position="5"/>
        <end position="44"/>
    </location>
</feature>
<dbReference type="Proteomes" id="UP000319859">
    <property type="component" value="Unassembled WGS sequence"/>
</dbReference>
<dbReference type="InterPro" id="IPR013321">
    <property type="entry name" value="Arc_rbn_hlx_hlx"/>
</dbReference>
<evidence type="ECO:0000313" key="3">
    <source>
        <dbReference type="Proteomes" id="UP000319859"/>
    </source>
</evidence>
<gene>
    <name evidence="2" type="ORF">FBZ89_11637</name>
</gene>
<reference evidence="2 3" key="1">
    <citation type="submission" date="2019-06" db="EMBL/GenBank/DDBJ databases">
        <title>Genomic Encyclopedia of Type Strains, Phase IV (KMG-V): Genome sequencing to study the core and pangenomes of soil and plant-associated prokaryotes.</title>
        <authorList>
            <person name="Whitman W."/>
        </authorList>
    </citation>
    <scope>NUCLEOTIDE SEQUENCE [LARGE SCALE GENOMIC DNA]</scope>
    <source>
        <strain evidence="2 3">BR 11880</strain>
    </source>
</reference>
<dbReference type="Pfam" id="PF01402">
    <property type="entry name" value="RHH_1"/>
    <property type="match status" value="1"/>
</dbReference>